<evidence type="ECO:0000313" key="4">
    <source>
        <dbReference type="Proteomes" id="UP000001400"/>
    </source>
</evidence>
<dbReference type="InterPro" id="IPR019734">
    <property type="entry name" value="TPR_rpt"/>
</dbReference>
<dbReference type="Gene3D" id="1.25.40.10">
    <property type="entry name" value="Tetratricopeptide repeat domain"/>
    <property type="match status" value="2"/>
</dbReference>
<evidence type="ECO:0000256" key="1">
    <source>
        <dbReference type="ARBA" id="ARBA00022737"/>
    </source>
</evidence>
<keyword evidence="2" id="KW-0802">TPR repeat</keyword>
<organism evidence="3 4">
    <name type="scientific">Aciduliprofundum boonei (strain DSM 19572 / T469)</name>
    <dbReference type="NCBI Taxonomy" id="439481"/>
    <lineage>
        <taxon>Archaea</taxon>
        <taxon>Methanobacteriati</taxon>
        <taxon>Thermoplasmatota</taxon>
        <taxon>DHVE2 group</taxon>
        <taxon>Candidatus Aciduliprofundum</taxon>
    </lineage>
</organism>
<accession>B5IEN9</accession>
<dbReference type="KEGG" id="abi:Aboo_0100"/>
<dbReference type="Pfam" id="PF13432">
    <property type="entry name" value="TPR_16"/>
    <property type="match status" value="1"/>
</dbReference>
<keyword evidence="1" id="KW-0677">Repeat</keyword>
<keyword evidence="4" id="KW-1185">Reference proteome</keyword>
<dbReference type="InterPro" id="IPR011990">
    <property type="entry name" value="TPR-like_helical_dom_sf"/>
</dbReference>
<dbReference type="PANTHER" id="PTHR44943:SF8">
    <property type="entry name" value="TPR REPEAT-CONTAINING PROTEIN MJ0263"/>
    <property type="match status" value="1"/>
</dbReference>
<dbReference type="PROSITE" id="PS50293">
    <property type="entry name" value="TPR_REGION"/>
    <property type="match status" value="1"/>
</dbReference>
<gene>
    <name evidence="3" type="ordered locus">Aboo_0100</name>
</gene>
<dbReference type="EMBL" id="CP001941">
    <property type="protein sequence ID" value="ADD07912.1"/>
    <property type="molecule type" value="Genomic_DNA"/>
</dbReference>
<dbReference type="AlphaFoldDB" id="B5IEN9"/>
<dbReference type="OrthoDB" id="115601at2157"/>
<dbReference type="SUPFAM" id="SSF48452">
    <property type="entry name" value="TPR-like"/>
    <property type="match status" value="1"/>
</dbReference>
<reference evidence="3" key="1">
    <citation type="submission" date="2010-02" db="EMBL/GenBank/DDBJ databases">
        <title>Complete sequence of Aciduliprofundum boonei T469.</title>
        <authorList>
            <consortium name="US DOE Joint Genome Institute"/>
            <person name="Lucas S."/>
            <person name="Copeland A."/>
            <person name="Lapidus A."/>
            <person name="Cheng J.-F."/>
            <person name="Bruce D."/>
            <person name="Goodwin L."/>
            <person name="Pitluck S."/>
            <person name="Saunders E."/>
            <person name="Detter J.C."/>
            <person name="Han C."/>
            <person name="Tapia R."/>
            <person name="Land M."/>
            <person name="Hauser L."/>
            <person name="Kyrpides N."/>
            <person name="Mikhailova N."/>
            <person name="Flores G."/>
            <person name="Reysenbach A.-L."/>
            <person name="Woyke T."/>
        </authorList>
    </citation>
    <scope>NUCLEOTIDE SEQUENCE</scope>
    <source>
        <strain evidence="3">T469</strain>
    </source>
</reference>
<dbReference type="SMART" id="SM00028">
    <property type="entry name" value="TPR"/>
    <property type="match status" value="3"/>
</dbReference>
<dbReference type="eggNOG" id="arCOG03032">
    <property type="taxonomic scope" value="Archaea"/>
</dbReference>
<protein>
    <submittedName>
        <fullName evidence="3">TPR repeat-containing protein</fullName>
    </submittedName>
</protein>
<evidence type="ECO:0000313" key="3">
    <source>
        <dbReference type="EMBL" id="ADD07912.1"/>
    </source>
</evidence>
<dbReference type="HOGENOM" id="CLU_736922_0_0_2"/>
<dbReference type="Proteomes" id="UP000001400">
    <property type="component" value="Chromosome"/>
</dbReference>
<dbReference type="RefSeq" id="WP_008085056.1">
    <property type="nucleotide sequence ID" value="NC_013926.1"/>
</dbReference>
<evidence type="ECO:0000256" key="2">
    <source>
        <dbReference type="ARBA" id="ARBA00022803"/>
    </source>
</evidence>
<dbReference type="GeneID" id="8827036"/>
<name>B5IEN9_ACIB4</name>
<proteinExistence type="predicted"/>
<dbReference type="STRING" id="439481.Aboo_0100"/>
<dbReference type="PANTHER" id="PTHR44943">
    <property type="entry name" value="CELLULOSE SYNTHASE OPERON PROTEIN C"/>
    <property type="match status" value="1"/>
</dbReference>
<dbReference type="InterPro" id="IPR051685">
    <property type="entry name" value="Ycf3/AcsC/BcsC/TPR_MFPF"/>
</dbReference>
<dbReference type="Pfam" id="PF04733">
    <property type="entry name" value="Coatomer_E"/>
    <property type="match status" value="1"/>
</dbReference>
<dbReference type="PROSITE" id="PS50005">
    <property type="entry name" value="TPR"/>
    <property type="match status" value="2"/>
</dbReference>
<sequence length="375" mass="42162">MEKNIAVILALNTLTVVFGWVIYLAGVPPNTNLFIFAAESIMLLGLISLAITFIYVFMSGNINKLFLPALIVLGGGVILTFFAWFIGGLVVLISLLILILSKKTMYKRWEYIALIFSGFLILTIVPPIEAFLNVYALSMDYGVIIFSVALIVAGLCLLSKKTLDLEGNLIFIILSISFFLLPPFHEIFKIKSNGSFGIYDNAIIIASTIVYVIFAVGLIYASIKKDKIMKVIDEGYKLLERGKWEDAYGLFRKISENGYRDAKLFNGIGIALMHLGKFDDAEVFLRESVNMEDNDVYLTNLGNLHYRKGDVDRAMKIYSKVLKRNPDCYLALNNMGRALMKKGKKEEAEKYLKKAIKINPNGKTAKRNYSMINME</sequence>